<keyword evidence="3" id="KW-0813">Transport</keyword>
<evidence type="ECO:0000256" key="6">
    <source>
        <dbReference type="ARBA" id="ARBA00023136"/>
    </source>
</evidence>
<feature type="transmembrane region" description="Helical" evidence="8">
    <location>
        <begin position="454"/>
        <end position="479"/>
    </location>
</feature>
<dbReference type="InterPro" id="IPR039309">
    <property type="entry name" value="BT1"/>
</dbReference>
<gene>
    <name evidence="9" type="ORF">NESM_000725000</name>
</gene>
<dbReference type="SUPFAM" id="SSF103473">
    <property type="entry name" value="MFS general substrate transporter"/>
    <property type="match status" value="1"/>
</dbReference>
<comment type="subcellular location">
    <subcellularLocation>
        <location evidence="1">Membrane</location>
        <topology evidence="1">Multi-pass membrane protein</topology>
    </subcellularLocation>
</comment>
<dbReference type="EMBL" id="JAECZO010000117">
    <property type="protein sequence ID" value="KAK7197728.1"/>
    <property type="molecule type" value="Genomic_DNA"/>
</dbReference>
<dbReference type="NCBIfam" id="TIGR00788">
    <property type="entry name" value="fbt"/>
    <property type="match status" value="1"/>
</dbReference>
<dbReference type="AlphaFoldDB" id="A0AAW0EU85"/>
<feature type="transmembrane region" description="Helical" evidence="8">
    <location>
        <begin position="198"/>
        <end position="217"/>
    </location>
</feature>
<feature type="transmembrane region" description="Helical" evidence="8">
    <location>
        <begin position="229"/>
        <end position="250"/>
    </location>
</feature>
<dbReference type="Pfam" id="PF03092">
    <property type="entry name" value="BT1"/>
    <property type="match status" value="1"/>
</dbReference>
<dbReference type="PANTHER" id="PTHR31585:SF51">
    <property type="entry name" value="TRANSPORTER, PUTATIVE-RELATED"/>
    <property type="match status" value="1"/>
</dbReference>
<keyword evidence="4 8" id="KW-0812">Transmembrane</keyword>
<feature type="transmembrane region" description="Helical" evidence="8">
    <location>
        <begin position="556"/>
        <end position="578"/>
    </location>
</feature>
<comment type="caution">
    <text evidence="9">The sequence shown here is derived from an EMBL/GenBank/DDBJ whole genome shotgun (WGS) entry which is preliminary data.</text>
</comment>
<proteinExistence type="inferred from homology"/>
<evidence type="ECO:0000313" key="10">
    <source>
        <dbReference type="Proteomes" id="UP001430356"/>
    </source>
</evidence>
<feature type="compositionally biased region" description="Polar residues" evidence="7">
    <location>
        <begin position="1"/>
        <end position="10"/>
    </location>
</feature>
<dbReference type="Proteomes" id="UP001430356">
    <property type="component" value="Unassembled WGS sequence"/>
</dbReference>
<feature type="region of interest" description="Disordered" evidence="7">
    <location>
        <begin position="1"/>
        <end position="23"/>
    </location>
</feature>
<evidence type="ECO:0000313" key="9">
    <source>
        <dbReference type="EMBL" id="KAK7197728.1"/>
    </source>
</evidence>
<keyword evidence="6 8" id="KW-0472">Membrane</keyword>
<evidence type="ECO:0000256" key="4">
    <source>
        <dbReference type="ARBA" id="ARBA00022692"/>
    </source>
</evidence>
<feature type="transmembrane region" description="Helical" evidence="8">
    <location>
        <begin position="598"/>
        <end position="621"/>
    </location>
</feature>
<protein>
    <submittedName>
        <fullName evidence="9">Pteridine transporter</fullName>
    </submittedName>
</protein>
<comment type="similarity">
    <text evidence="2">Belongs to the major facilitator superfamily. Folate-biopterin transporter (TC 2.A.71) family.</text>
</comment>
<feature type="transmembrane region" description="Helical" evidence="8">
    <location>
        <begin position="159"/>
        <end position="177"/>
    </location>
</feature>
<evidence type="ECO:0000256" key="3">
    <source>
        <dbReference type="ARBA" id="ARBA00022448"/>
    </source>
</evidence>
<name>A0AAW0EU85_9TRYP</name>
<reference evidence="9 10" key="1">
    <citation type="journal article" date="2021" name="MBio">
        <title>A New Model Trypanosomatid, Novymonas esmeraldas: Genomic Perception of Its 'Candidatus Pandoraea novymonadis' Endosymbiont.</title>
        <authorList>
            <person name="Zakharova A."/>
            <person name="Saura A."/>
            <person name="Butenko A."/>
            <person name="Podesvova L."/>
            <person name="Warmusova S."/>
            <person name="Kostygov A.Y."/>
            <person name="Nenarokova A."/>
            <person name="Lukes J."/>
            <person name="Opperdoes F.R."/>
            <person name="Yurchenko V."/>
        </authorList>
    </citation>
    <scope>NUCLEOTIDE SEQUENCE [LARGE SCALE GENOMIC DNA]</scope>
    <source>
        <strain evidence="9 10">E262AT.01</strain>
    </source>
</reference>
<dbReference type="GO" id="GO:0016020">
    <property type="term" value="C:membrane"/>
    <property type="evidence" value="ECO:0007669"/>
    <property type="project" value="UniProtKB-SubCell"/>
</dbReference>
<evidence type="ECO:0000256" key="2">
    <source>
        <dbReference type="ARBA" id="ARBA00007015"/>
    </source>
</evidence>
<keyword evidence="5 8" id="KW-1133">Transmembrane helix</keyword>
<dbReference type="PANTHER" id="PTHR31585">
    <property type="entry name" value="FOLATE-BIOPTERIN TRANSPORTER 1, CHLOROPLASTIC"/>
    <property type="match status" value="1"/>
</dbReference>
<feature type="compositionally biased region" description="Basic and acidic residues" evidence="7">
    <location>
        <begin position="643"/>
        <end position="652"/>
    </location>
</feature>
<dbReference type="InterPro" id="IPR004324">
    <property type="entry name" value="FBT"/>
</dbReference>
<organism evidence="9 10">
    <name type="scientific">Novymonas esmeraldas</name>
    <dbReference type="NCBI Taxonomy" id="1808958"/>
    <lineage>
        <taxon>Eukaryota</taxon>
        <taxon>Discoba</taxon>
        <taxon>Euglenozoa</taxon>
        <taxon>Kinetoplastea</taxon>
        <taxon>Metakinetoplastina</taxon>
        <taxon>Trypanosomatida</taxon>
        <taxon>Trypanosomatidae</taxon>
        <taxon>Novymonas</taxon>
    </lineage>
</organism>
<feature type="transmembrane region" description="Helical" evidence="8">
    <location>
        <begin position="526"/>
        <end position="544"/>
    </location>
</feature>
<keyword evidence="10" id="KW-1185">Reference proteome</keyword>
<feature type="transmembrane region" description="Helical" evidence="8">
    <location>
        <begin position="364"/>
        <end position="384"/>
    </location>
</feature>
<evidence type="ECO:0000256" key="7">
    <source>
        <dbReference type="SAM" id="MobiDB-lite"/>
    </source>
</evidence>
<accession>A0AAW0EU85</accession>
<feature type="transmembrane region" description="Helical" evidence="8">
    <location>
        <begin position="390"/>
        <end position="409"/>
    </location>
</feature>
<evidence type="ECO:0000256" key="8">
    <source>
        <dbReference type="SAM" id="Phobius"/>
    </source>
</evidence>
<evidence type="ECO:0000256" key="5">
    <source>
        <dbReference type="ARBA" id="ARBA00022989"/>
    </source>
</evidence>
<feature type="transmembrane region" description="Helical" evidence="8">
    <location>
        <begin position="134"/>
        <end position="153"/>
    </location>
</feature>
<feature type="transmembrane region" description="Helical" evidence="8">
    <location>
        <begin position="416"/>
        <end position="434"/>
    </location>
</feature>
<feature type="compositionally biased region" description="Basic and acidic residues" evidence="7">
    <location>
        <begin position="661"/>
        <end position="670"/>
    </location>
</feature>
<dbReference type="InterPro" id="IPR036259">
    <property type="entry name" value="MFS_trans_sf"/>
</dbReference>
<sequence>MHASQSQADVTQPVAPAEAPLKPDDGKVEKFIHPDTVTMFHAMPCTRHIPVFSKSCEGYGPRCVSALGLCYFLNKGLGNYLMSYSRYAMFIDRFGIDATRYQRLQGISKMGWSVKAFTAVLSDAFALFGYTKRWYLGGSCVIGGAFALGFALLPAKPSSADIAAGFLFLANLCMANVDILSQGHYSRLMRQQPDSGPALVSWIWWFILAASLISAAIQGPLSDMKKPQIGLFLSGACQIVSTVFFVLNWYGERYNREERVSDARAMHMELYKLQRAAAEHCPEQIEDCSAMQKDLHPEVDSDQERRAEQSRNHLHDNLVVGSALAEAEAEDEQIWADFKEPQIISYCCGAVEFNKEVCIRNWRILVYSAIMVVSVVAMTCVTILGKSMDLFYCAIVVAVVNCALAFWATPLIIAKAIVFIYMHMLLYLQINGVMDGFYMAPKSCLPDGPHFTYVFYTTIGSVIGNVGGIAGVTAFSYIFAKHSYRMTFIVTTIVQVLASIFDIIIVKRWNTHIGIPDHAMYIMGDSIVYEVCYYLAWMPMVILISRICPRGSESMVYALVAGFANFGAGMSGTIGSILVEKVWPIVSRGAGKCNFDNLPMLLVVGHLLLPLLIIPLSFLLIPSARICDDIDIDGNAVRTEAKRRQKDLDKCSNSDAAEAPYGEKKREGDV</sequence>
<feature type="region of interest" description="Disordered" evidence="7">
    <location>
        <begin position="643"/>
        <end position="670"/>
    </location>
</feature>
<evidence type="ECO:0000256" key="1">
    <source>
        <dbReference type="ARBA" id="ARBA00004141"/>
    </source>
</evidence>
<feature type="transmembrane region" description="Helical" evidence="8">
    <location>
        <begin position="486"/>
        <end position="506"/>
    </location>
</feature>